<protein>
    <recommendedName>
        <fullName evidence="3">Response regulatory domain-containing protein</fullName>
    </recommendedName>
</protein>
<reference evidence="1 2" key="1">
    <citation type="submission" date="2021-07" db="EMBL/GenBank/DDBJ databases">
        <title>Paraburkholderia edwinii protects Aspergillus sp. from phenazines by acting as a toxin sponge.</title>
        <authorList>
            <person name="Dahlstrom K.M."/>
            <person name="Newman D.K."/>
        </authorList>
    </citation>
    <scope>NUCLEOTIDE SEQUENCE [LARGE SCALE GENOMIC DNA]</scope>
    <source>
        <strain evidence="1 2">Pe01</strain>
    </source>
</reference>
<keyword evidence="2" id="KW-1185">Reference proteome</keyword>
<proteinExistence type="predicted"/>
<name>A0ABX8UEV9_9BURK</name>
<evidence type="ECO:0000313" key="2">
    <source>
        <dbReference type="Proteomes" id="UP000826462"/>
    </source>
</evidence>
<dbReference type="RefSeq" id="WP_219795995.1">
    <property type="nucleotide sequence ID" value="NZ_CP080095.1"/>
</dbReference>
<dbReference type="Proteomes" id="UP000826462">
    <property type="component" value="Chromosome 1"/>
</dbReference>
<organism evidence="1 2">
    <name type="scientific">Paraburkholderia edwinii</name>
    <dbReference type="NCBI Taxonomy" id="2861782"/>
    <lineage>
        <taxon>Bacteria</taxon>
        <taxon>Pseudomonadati</taxon>
        <taxon>Pseudomonadota</taxon>
        <taxon>Betaproteobacteria</taxon>
        <taxon>Burkholderiales</taxon>
        <taxon>Burkholderiaceae</taxon>
        <taxon>Paraburkholderia</taxon>
    </lineage>
</organism>
<gene>
    <name evidence="1" type="ORF">KZJ38_11295</name>
</gene>
<dbReference type="EMBL" id="CP080095">
    <property type="protein sequence ID" value="QYD67001.1"/>
    <property type="molecule type" value="Genomic_DNA"/>
</dbReference>
<evidence type="ECO:0008006" key="3">
    <source>
        <dbReference type="Google" id="ProtNLM"/>
    </source>
</evidence>
<accession>A0ABX8UEV9</accession>
<sequence length="199" mass="22066">MDRRDAFDVSLRELNRAFDAVSVAHSRCGEDSLAFARAHERYRIAVLKWKSDHTALAADGARVVLEDIGRGRRVLVLSRQHEPVAESIFSFSLIRGFDATLEDCANLARCPVSSRVQLAFLDGDCHIASKVKAIELIRINSPQCRIAVLSRTPSPFTTWPGVDAVIDRPTSLKHIVEVFCQLVATVEHVSPVQESMKAC</sequence>
<evidence type="ECO:0000313" key="1">
    <source>
        <dbReference type="EMBL" id="QYD67001.1"/>
    </source>
</evidence>